<keyword evidence="2" id="KW-1185">Reference proteome</keyword>
<dbReference type="EMBL" id="JAAIYO010000001">
    <property type="protein sequence ID" value="MBE4746811.1"/>
    <property type="molecule type" value="Genomic_DNA"/>
</dbReference>
<accession>A0ABR9PFX3</accession>
<evidence type="ECO:0000313" key="2">
    <source>
        <dbReference type="Proteomes" id="UP001516472"/>
    </source>
</evidence>
<dbReference type="InterPro" id="IPR029058">
    <property type="entry name" value="AB_hydrolase_fold"/>
</dbReference>
<organism evidence="1 2">
    <name type="scientific">Corallococcus soli</name>
    <dbReference type="NCBI Taxonomy" id="2710757"/>
    <lineage>
        <taxon>Bacteria</taxon>
        <taxon>Pseudomonadati</taxon>
        <taxon>Myxococcota</taxon>
        <taxon>Myxococcia</taxon>
        <taxon>Myxococcales</taxon>
        <taxon>Cystobacterineae</taxon>
        <taxon>Myxococcaceae</taxon>
        <taxon>Corallococcus</taxon>
    </lineage>
</organism>
<name>A0ABR9PFX3_9BACT</name>
<comment type="caution">
    <text evidence="1">The sequence shown here is derived from an EMBL/GenBank/DDBJ whole genome shotgun (WGS) entry which is preliminary data.</text>
</comment>
<proteinExistence type="predicted"/>
<dbReference type="Gene3D" id="3.40.50.1820">
    <property type="entry name" value="alpha/beta hydrolase"/>
    <property type="match status" value="2"/>
</dbReference>
<sequence>MEGNPTMKKSLFLGAMALGAVSCTPEIAQDAPNTNVGLAEFDPSGTPAVVPSPNDLAINRATGLVNAPINPTASPAEQEFTREYLNTLNGFPTSAVATTKVQDLDPTSMGPQSVIFIDLKAGTPIATKPVSPTIAYNETTDLISLIPPVDANTGLPAWPKGGRYAVALIGGENGLKTTAGHPIIGSATWSFVSSVKPLVTCEDLTAPDCAPATEIIPSTETDAAKRLEDQIASAKQLEQLRRGYAPLIEGLVQKGIKREDVVLLWTFTILDQPEATISLAPTARLPAPIIPFPNDLIRIAATKEGTPARLDFPIPAQDGLQKQLFQGLNTLDGFSTTGAIVSENGDGQGVLDGTQFRGPGDAAAPKVDPASLAEGVKFAKLSNLDKGTKPDVAVCLVNNTGDCGTSVAPTGVAPVPQQLQIVPKAPLDGATEYGAVLTTELKDTQGRKVAPATAFALLRLANPVYANGKSQISSVPDALAAQLEPRRLLLKTFFDKVALAPEKGGMGLKRSQIALGWGFTTQSTTSVLNQLNALPTAVSYPNAPNFVVPTTSQVKGAMAASGLASNNIGATFEAQANTPFLLTGPSGTLNPSEVRPTRYPFMVLLPSTPAPATGYPVVVFGHGLTGNRTNVLGVANKLTGAGYAVVSMDTVFHGDRTTCVGAASALPPANPAGDSGACADPSAQRCETDVSKESYGRCVARVDSTRLACDDASRGVTPADLFCSSQGQGRCLADKKCEGGSFLLNPQTNAPAISGWNILNPGNLFATRDNFRHSVLDFAQFQRVLSSPEMSAALTQVGGAKLDATQVDYVGQSLGGILGTLISGTSPRVHRAALNTPGGNLVGILLTSPGFAGVRTAFLQQLGTAGITPGLPAFDTFMSLAGTILDPADPRNYAYGLENTPAAGTDANVHRAFIQYIEGDGVIPNPTTQAIIAAANRTDAPRTVASYQFKYSTDDLAPDLRHGFLSDPRVNVAIRDAAQDQVITFLDTGAVAAQP</sequence>
<dbReference type="SUPFAM" id="SSF53474">
    <property type="entry name" value="alpha/beta-Hydrolases"/>
    <property type="match status" value="1"/>
</dbReference>
<protein>
    <recommendedName>
        <fullName evidence="3">Lipase</fullName>
    </recommendedName>
</protein>
<evidence type="ECO:0000313" key="1">
    <source>
        <dbReference type="EMBL" id="MBE4746811.1"/>
    </source>
</evidence>
<dbReference type="Proteomes" id="UP001516472">
    <property type="component" value="Unassembled WGS sequence"/>
</dbReference>
<evidence type="ECO:0008006" key="3">
    <source>
        <dbReference type="Google" id="ProtNLM"/>
    </source>
</evidence>
<reference evidence="1 2" key="1">
    <citation type="submission" date="2020-02" db="EMBL/GenBank/DDBJ databases">
        <authorList>
            <person name="Babadi Z.K."/>
            <person name="Risdian C."/>
            <person name="Ebrahimipour G.H."/>
            <person name="Wink J."/>
        </authorList>
    </citation>
    <scope>NUCLEOTIDE SEQUENCE [LARGE SCALE GENOMIC DNA]</scope>
    <source>
        <strain evidence="1 2">ZKHCc1 1396</strain>
    </source>
</reference>
<gene>
    <name evidence="1" type="ORF">G4177_01315</name>
</gene>